<keyword evidence="7" id="KW-0372">Hormone</keyword>
<evidence type="ECO:0000313" key="12">
    <source>
        <dbReference type="Ensembl" id="ENSELUP00000087622.1"/>
    </source>
</evidence>
<dbReference type="PANTHER" id="PTHR15953:SF0">
    <property type="entry name" value="APELIN"/>
    <property type="match status" value="1"/>
</dbReference>
<evidence type="ECO:0000256" key="5">
    <source>
        <dbReference type="ARBA" id="ARBA00022525"/>
    </source>
</evidence>
<evidence type="ECO:0000256" key="1">
    <source>
        <dbReference type="ARBA" id="ARBA00004239"/>
    </source>
</evidence>
<dbReference type="GeneTree" id="ENSGT00390000014020"/>
<dbReference type="GO" id="GO:0031704">
    <property type="term" value="F:apelin receptor binding"/>
    <property type="evidence" value="ECO:0007669"/>
    <property type="project" value="InterPro"/>
</dbReference>
<dbReference type="PANTHER" id="PTHR15953">
    <property type="entry name" value="APELIN"/>
    <property type="match status" value="1"/>
</dbReference>
<accession>A0AAY5KME9</accession>
<reference evidence="12 13" key="1">
    <citation type="submission" date="2020-02" db="EMBL/GenBank/DDBJ databases">
        <title>Esox lucius (northern pike) genome, fEsoLuc1, primary haplotype.</title>
        <authorList>
            <person name="Myers G."/>
            <person name="Karagic N."/>
            <person name="Meyer A."/>
            <person name="Pippel M."/>
            <person name="Reichard M."/>
            <person name="Winkler S."/>
            <person name="Tracey A."/>
            <person name="Sims Y."/>
            <person name="Howe K."/>
            <person name="Rhie A."/>
            <person name="Formenti G."/>
            <person name="Durbin R."/>
            <person name="Fedrigo O."/>
            <person name="Jarvis E.D."/>
        </authorList>
    </citation>
    <scope>NUCLEOTIDE SEQUENCE [LARGE SCALE GENOMIC DNA]</scope>
</reference>
<comment type="similarity">
    <text evidence="2">Belongs to the apelin family.</text>
</comment>
<dbReference type="InterPro" id="IPR026155">
    <property type="entry name" value="Apelin"/>
</dbReference>
<comment type="subcellular location">
    <subcellularLocation>
        <location evidence="1">Secreted</location>
        <location evidence="1">Extracellular space</location>
    </subcellularLocation>
</comment>
<keyword evidence="8" id="KW-0732">Signal</keyword>
<reference evidence="12" key="2">
    <citation type="submission" date="2025-08" db="UniProtKB">
        <authorList>
            <consortium name="Ensembl"/>
        </authorList>
    </citation>
    <scope>IDENTIFICATION</scope>
</reference>
<keyword evidence="5" id="KW-0964">Secreted</keyword>
<dbReference type="GO" id="GO:0007369">
    <property type="term" value="P:gastrulation"/>
    <property type="evidence" value="ECO:0007669"/>
    <property type="project" value="UniProtKB-KW"/>
</dbReference>
<protein>
    <recommendedName>
        <fullName evidence="3">Apelin</fullName>
    </recommendedName>
    <alternativeName>
        <fullName evidence="10">APJ endogenous ligand</fullName>
    </alternativeName>
</protein>
<dbReference type="Ensembl" id="ENSELUT00000095047.1">
    <property type="protein sequence ID" value="ENSELUP00000087622.1"/>
    <property type="gene ID" value="ENSELUG00000037346.1"/>
</dbReference>
<sequence>TWPLAAVFSDEEGKSCTPPWESSDKDVPSFLEWRCHTPIYKYAFRYAYAQKYTQAVAHTVPGAHTHTAVHAEARGHARGRAHTHTHTQEQTVSLSFARSAALSPSLHTHTHTHTHTATVYQLATTGEPEGSAEMNVKILTLVIVLLVSLLCSASAGPIMASTEHGAVLEEAGGVRRVAQQNPGRGGQSHRPAGWKRRRPRPRLSHKGPMPF</sequence>
<evidence type="ECO:0000256" key="4">
    <source>
        <dbReference type="ARBA" id="ARBA00022473"/>
    </source>
</evidence>
<keyword evidence="4" id="KW-0217">Developmental protein</keyword>
<dbReference type="GO" id="GO:0001525">
    <property type="term" value="P:angiogenesis"/>
    <property type="evidence" value="ECO:0007669"/>
    <property type="project" value="UniProtKB-KW"/>
</dbReference>
<name>A0AAY5KME9_ESOLU</name>
<organism evidence="12 13">
    <name type="scientific">Esox lucius</name>
    <name type="common">Northern pike</name>
    <dbReference type="NCBI Taxonomy" id="8010"/>
    <lineage>
        <taxon>Eukaryota</taxon>
        <taxon>Metazoa</taxon>
        <taxon>Chordata</taxon>
        <taxon>Craniata</taxon>
        <taxon>Vertebrata</taxon>
        <taxon>Euteleostomi</taxon>
        <taxon>Actinopterygii</taxon>
        <taxon>Neopterygii</taxon>
        <taxon>Teleostei</taxon>
        <taxon>Protacanthopterygii</taxon>
        <taxon>Esociformes</taxon>
        <taxon>Esocidae</taxon>
        <taxon>Esox</taxon>
    </lineage>
</organism>
<evidence type="ECO:0000256" key="6">
    <source>
        <dbReference type="ARBA" id="ARBA00022657"/>
    </source>
</evidence>
<evidence type="ECO:0000256" key="11">
    <source>
        <dbReference type="SAM" id="MobiDB-lite"/>
    </source>
</evidence>
<evidence type="ECO:0000256" key="8">
    <source>
        <dbReference type="ARBA" id="ARBA00022729"/>
    </source>
</evidence>
<keyword evidence="13" id="KW-1185">Reference proteome</keyword>
<feature type="region of interest" description="Disordered" evidence="11">
    <location>
        <begin position="176"/>
        <end position="211"/>
    </location>
</feature>
<reference evidence="12" key="3">
    <citation type="submission" date="2025-09" db="UniProtKB">
        <authorList>
            <consortium name="Ensembl"/>
        </authorList>
    </citation>
    <scope>IDENTIFICATION</scope>
</reference>
<evidence type="ECO:0000256" key="7">
    <source>
        <dbReference type="ARBA" id="ARBA00022702"/>
    </source>
</evidence>
<keyword evidence="6" id="KW-0037">Angiogenesis</keyword>
<proteinExistence type="inferred from homology"/>
<dbReference type="Pfam" id="PF15360">
    <property type="entry name" value="Apelin"/>
    <property type="match status" value="1"/>
</dbReference>
<keyword evidence="9" id="KW-0306">Gastrulation</keyword>
<dbReference type="GO" id="GO:0005576">
    <property type="term" value="C:extracellular region"/>
    <property type="evidence" value="ECO:0007669"/>
    <property type="project" value="UniProtKB-SubCell"/>
</dbReference>
<evidence type="ECO:0000256" key="2">
    <source>
        <dbReference type="ARBA" id="ARBA00008623"/>
    </source>
</evidence>
<evidence type="ECO:0000313" key="13">
    <source>
        <dbReference type="Proteomes" id="UP000265140"/>
    </source>
</evidence>
<dbReference type="GO" id="GO:0005179">
    <property type="term" value="F:hormone activity"/>
    <property type="evidence" value="ECO:0007669"/>
    <property type="project" value="UniProtKB-KW"/>
</dbReference>
<evidence type="ECO:0000256" key="3">
    <source>
        <dbReference type="ARBA" id="ARBA00020395"/>
    </source>
</evidence>
<feature type="compositionally biased region" description="Basic residues" evidence="11">
    <location>
        <begin position="192"/>
        <end position="205"/>
    </location>
</feature>
<evidence type="ECO:0000256" key="10">
    <source>
        <dbReference type="ARBA" id="ARBA00030305"/>
    </source>
</evidence>
<evidence type="ECO:0000256" key="9">
    <source>
        <dbReference type="ARBA" id="ARBA00023218"/>
    </source>
</evidence>
<dbReference type="AlphaFoldDB" id="A0AAY5KME9"/>
<dbReference type="Proteomes" id="UP000265140">
    <property type="component" value="Chromosome 4"/>
</dbReference>